<evidence type="ECO:0000256" key="5">
    <source>
        <dbReference type="ARBA" id="ARBA00023242"/>
    </source>
</evidence>
<dbReference type="EMBL" id="CAICTM010000453">
    <property type="protein sequence ID" value="CAB9510812.1"/>
    <property type="molecule type" value="Genomic_DNA"/>
</dbReference>
<feature type="compositionally biased region" description="Basic residues" evidence="6">
    <location>
        <begin position="443"/>
        <end position="462"/>
    </location>
</feature>
<feature type="compositionally biased region" description="Polar residues" evidence="6">
    <location>
        <begin position="61"/>
        <end position="73"/>
    </location>
</feature>
<dbReference type="SMART" id="SM00451">
    <property type="entry name" value="ZnF_U1"/>
    <property type="match status" value="1"/>
</dbReference>
<evidence type="ECO:0000256" key="3">
    <source>
        <dbReference type="ARBA" id="ARBA00022771"/>
    </source>
</evidence>
<dbReference type="OrthoDB" id="191651at2759"/>
<feature type="domain" description="Matrin-type" evidence="7">
    <location>
        <begin position="21"/>
        <end position="52"/>
    </location>
</feature>
<dbReference type="InterPro" id="IPR003604">
    <property type="entry name" value="Matrin/U1-like-C_Znf_C2H2"/>
</dbReference>
<keyword evidence="2" id="KW-0479">Metal-binding</keyword>
<dbReference type="AlphaFoldDB" id="A0A9N8DXM2"/>
<feature type="region of interest" description="Disordered" evidence="6">
    <location>
        <begin position="118"/>
        <end position="183"/>
    </location>
</feature>
<dbReference type="PANTHER" id="PTHR13173:SF10">
    <property type="entry name" value="WW DOMAIN-BINDING PROTEIN 4"/>
    <property type="match status" value="1"/>
</dbReference>
<proteinExistence type="predicted"/>
<reference evidence="8" key="1">
    <citation type="submission" date="2020-06" db="EMBL/GenBank/DDBJ databases">
        <authorList>
            <consortium name="Plant Systems Biology data submission"/>
        </authorList>
    </citation>
    <scope>NUCLEOTIDE SEQUENCE</scope>
    <source>
        <strain evidence="8">D6</strain>
    </source>
</reference>
<feature type="region of interest" description="Disordered" evidence="6">
    <location>
        <begin position="443"/>
        <end position="469"/>
    </location>
</feature>
<dbReference type="GO" id="GO:0000398">
    <property type="term" value="P:mRNA splicing, via spliceosome"/>
    <property type="evidence" value="ECO:0007669"/>
    <property type="project" value="InterPro"/>
</dbReference>
<accession>A0A9N8DXM2</accession>
<dbReference type="SUPFAM" id="SSF57667">
    <property type="entry name" value="beta-beta-alpha zinc fingers"/>
    <property type="match status" value="1"/>
</dbReference>
<evidence type="ECO:0000256" key="2">
    <source>
        <dbReference type="ARBA" id="ARBA00022723"/>
    </source>
</evidence>
<evidence type="ECO:0000256" key="1">
    <source>
        <dbReference type="ARBA" id="ARBA00004123"/>
    </source>
</evidence>
<comment type="subcellular location">
    <subcellularLocation>
        <location evidence="1">Nucleus</location>
    </subcellularLocation>
</comment>
<feature type="compositionally biased region" description="Basic and acidic residues" evidence="6">
    <location>
        <begin position="358"/>
        <end position="393"/>
    </location>
</feature>
<evidence type="ECO:0000256" key="6">
    <source>
        <dbReference type="SAM" id="MobiDB-lite"/>
    </source>
</evidence>
<dbReference type="InterPro" id="IPR013085">
    <property type="entry name" value="U1-CZ_Znf_C2H2"/>
</dbReference>
<dbReference type="Proteomes" id="UP001153069">
    <property type="component" value="Unassembled WGS sequence"/>
</dbReference>
<organism evidence="8 9">
    <name type="scientific">Seminavis robusta</name>
    <dbReference type="NCBI Taxonomy" id="568900"/>
    <lineage>
        <taxon>Eukaryota</taxon>
        <taxon>Sar</taxon>
        <taxon>Stramenopiles</taxon>
        <taxon>Ochrophyta</taxon>
        <taxon>Bacillariophyta</taxon>
        <taxon>Bacillariophyceae</taxon>
        <taxon>Bacillariophycidae</taxon>
        <taxon>Naviculales</taxon>
        <taxon>Naviculaceae</taxon>
        <taxon>Seminavis</taxon>
    </lineage>
</organism>
<keyword evidence="9" id="KW-1185">Reference proteome</keyword>
<protein>
    <submittedName>
        <fullName evidence="8">WW domain binding protein 4</fullName>
    </submittedName>
</protein>
<dbReference type="GO" id="GO:0071011">
    <property type="term" value="C:precatalytic spliceosome"/>
    <property type="evidence" value="ECO:0007669"/>
    <property type="project" value="TreeGrafter"/>
</dbReference>
<feature type="region of interest" description="Disordered" evidence="6">
    <location>
        <begin position="41"/>
        <end position="73"/>
    </location>
</feature>
<gene>
    <name evidence="8" type="ORF">SEMRO_454_G146260.1</name>
</gene>
<dbReference type="GO" id="GO:0008270">
    <property type="term" value="F:zinc ion binding"/>
    <property type="evidence" value="ECO:0007669"/>
    <property type="project" value="UniProtKB-KW"/>
</dbReference>
<comment type="caution">
    <text evidence="8">The sequence shown here is derived from an EMBL/GenBank/DDBJ whole genome shotgun (WGS) entry which is preliminary data.</text>
</comment>
<evidence type="ECO:0000259" key="7">
    <source>
        <dbReference type="PROSITE" id="PS50171"/>
    </source>
</evidence>
<dbReference type="InterPro" id="IPR036236">
    <property type="entry name" value="Znf_C2H2_sf"/>
</dbReference>
<feature type="compositionally biased region" description="Polar residues" evidence="6">
    <location>
        <begin position="171"/>
        <end position="183"/>
    </location>
</feature>
<dbReference type="Gene3D" id="3.30.160.60">
    <property type="entry name" value="Classic Zinc Finger"/>
    <property type="match status" value="1"/>
</dbReference>
<keyword evidence="3" id="KW-0863">Zinc-finger</keyword>
<keyword evidence="4" id="KW-0862">Zinc</keyword>
<evidence type="ECO:0000256" key="4">
    <source>
        <dbReference type="ARBA" id="ARBA00022833"/>
    </source>
</evidence>
<feature type="compositionally biased region" description="Basic and acidic residues" evidence="6">
    <location>
        <begin position="48"/>
        <end position="60"/>
    </location>
</feature>
<dbReference type="GO" id="GO:0003723">
    <property type="term" value="F:RNA binding"/>
    <property type="evidence" value="ECO:0007669"/>
    <property type="project" value="TreeGrafter"/>
</dbReference>
<dbReference type="Pfam" id="PF06220">
    <property type="entry name" value="zf-U1"/>
    <property type="match status" value="1"/>
</dbReference>
<dbReference type="PROSITE" id="PS50171">
    <property type="entry name" value="ZF_MATRIN"/>
    <property type="match status" value="1"/>
</dbReference>
<feature type="region of interest" description="Disordered" evidence="6">
    <location>
        <begin position="353"/>
        <end position="398"/>
    </location>
</feature>
<sequence length="469" mass="52601">MSSNSNNQGRMRSWQTKESRHYCAVCNVWMGNDRQSILLHENGKKHKEKVEESLKERRDNQAASDKQASQLQSSLKAMEAAALQSMATGPDSLYFDTTATLASRGAVVPAYGVVPAPVSALVPPPPPSQQAKQPSKKKEMKDWNARKKQRQDDKQSGKDDDDDNDNNNNQPGSNSTAKRTIAPNQGHYTLELEHDNDDTIEQKTYLEATTFAEILEDEMPIQIWLGSHLASSEEKRLRHHQSLWINGLVVAVRKNTKQTSQEEEEDRMVVDVVYLKNPETDTEETMERSVRLPRIRIVLGASDSIPETVEEARILALGGEEVQLTSSEQQQQSAIIDEATGLSGWSTVTIKRTTVHQQAREERARERGRERQAKRKADNAQKEAETRKMEESKVQNAEDSALGAYDVWGHKGGYKGVDIHKEEAVVVQTKKLAGAGEKVAFKKKNKANSKFKMGAKNKRNRRTTSADDD</sequence>
<keyword evidence="5" id="KW-0539">Nucleus</keyword>
<feature type="compositionally biased region" description="Basic and acidic residues" evidence="6">
    <location>
        <begin position="136"/>
        <end position="158"/>
    </location>
</feature>
<evidence type="ECO:0000313" key="9">
    <source>
        <dbReference type="Proteomes" id="UP001153069"/>
    </source>
</evidence>
<dbReference type="InterPro" id="IPR000690">
    <property type="entry name" value="Matrin/U1-C_Znf_C2H2"/>
</dbReference>
<name>A0A9N8DXM2_9STRA</name>
<dbReference type="InterPro" id="IPR040023">
    <property type="entry name" value="WBP4"/>
</dbReference>
<evidence type="ECO:0000313" key="8">
    <source>
        <dbReference type="EMBL" id="CAB9510812.1"/>
    </source>
</evidence>
<dbReference type="PANTHER" id="PTHR13173">
    <property type="entry name" value="WW DOMAIN BINDING PROTEIN 4"/>
    <property type="match status" value="1"/>
</dbReference>